<sequence>MNIPESRPSPRVWDESSRIASLGCSWPIIFSSGSTISSMSMMPRMANNSSKTTRNLNFHPDLAAGFRSASFDESSADSRYTFERMIVSKDTIYDIYILILVAF</sequence>
<protein>
    <submittedName>
        <fullName evidence="1">Uncharacterized protein</fullName>
    </submittedName>
</protein>
<dbReference type="EMBL" id="CADCXV010001427">
    <property type="protein sequence ID" value="CAB0044349.1"/>
    <property type="molecule type" value="Genomic_DNA"/>
</dbReference>
<name>A0A6H5J852_9HYME</name>
<organism evidence="1 2">
    <name type="scientific">Trichogramma brassicae</name>
    <dbReference type="NCBI Taxonomy" id="86971"/>
    <lineage>
        <taxon>Eukaryota</taxon>
        <taxon>Metazoa</taxon>
        <taxon>Ecdysozoa</taxon>
        <taxon>Arthropoda</taxon>
        <taxon>Hexapoda</taxon>
        <taxon>Insecta</taxon>
        <taxon>Pterygota</taxon>
        <taxon>Neoptera</taxon>
        <taxon>Endopterygota</taxon>
        <taxon>Hymenoptera</taxon>
        <taxon>Apocrita</taxon>
        <taxon>Proctotrupomorpha</taxon>
        <taxon>Chalcidoidea</taxon>
        <taxon>Trichogrammatidae</taxon>
        <taxon>Trichogramma</taxon>
    </lineage>
</organism>
<reference evidence="1 2" key="1">
    <citation type="submission" date="2020-02" db="EMBL/GenBank/DDBJ databases">
        <authorList>
            <person name="Ferguson B K."/>
        </authorList>
    </citation>
    <scope>NUCLEOTIDE SEQUENCE [LARGE SCALE GENOMIC DNA]</scope>
</reference>
<keyword evidence="2" id="KW-1185">Reference proteome</keyword>
<gene>
    <name evidence="1" type="ORF">TBRA_LOCUS15937</name>
</gene>
<dbReference type="Proteomes" id="UP000479190">
    <property type="component" value="Unassembled WGS sequence"/>
</dbReference>
<accession>A0A6H5J852</accession>
<dbReference type="AlphaFoldDB" id="A0A6H5J852"/>
<proteinExistence type="predicted"/>
<evidence type="ECO:0000313" key="2">
    <source>
        <dbReference type="Proteomes" id="UP000479190"/>
    </source>
</evidence>
<evidence type="ECO:0000313" key="1">
    <source>
        <dbReference type="EMBL" id="CAB0044349.1"/>
    </source>
</evidence>